<protein>
    <recommendedName>
        <fullName evidence="3">N-acetyltransferase domain-containing protein</fullName>
    </recommendedName>
</protein>
<dbReference type="Pfam" id="PF00583">
    <property type="entry name" value="Acetyltransf_1"/>
    <property type="match status" value="1"/>
</dbReference>
<keyword evidence="5" id="KW-1185">Reference proteome</keyword>
<evidence type="ECO:0000313" key="4">
    <source>
        <dbReference type="EMBL" id="AKH16845.1"/>
    </source>
</evidence>
<organism evidence="4 5">
    <name type="scientific">Deinococcus soli</name>
    <name type="common">ex Cha et al. 2016</name>
    <dbReference type="NCBI Taxonomy" id="1309411"/>
    <lineage>
        <taxon>Bacteria</taxon>
        <taxon>Thermotogati</taxon>
        <taxon>Deinococcota</taxon>
        <taxon>Deinococci</taxon>
        <taxon>Deinococcales</taxon>
        <taxon>Deinococcaceae</taxon>
        <taxon>Deinococcus</taxon>
    </lineage>
</organism>
<name>A0A0F7JQQ3_9DEIO</name>
<dbReference type="PANTHER" id="PTHR43877">
    <property type="entry name" value="AMINOALKYLPHOSPHONATE N-ACETYLTRANSFERASE-RELATED-RELATED"/>
    <property type="match status" value="1"/>
</dbReference>
<keyword evidence="2" id="KW-0012">Acyltransferase</keyword>
<reference evidence="4 5" key="1">
    <citation type="submission" date="2015-01" db="EMBL/GenBank/DDBJ databases">
        <title>Deinococcus soli/N5/whole genome sequencing.</title>
        <authorList>
            <person name="Kim M.K."/>
            <person name="Srinivasan S."/>
            <person name="Lee J.-J."/>
        </authorList>
    </citation>
    <scope>NUCLEOTIDE SEQUENCE [LARGE SCALE GENOMIC DNA]</scope>
    <source>
        <strain evidence="4 5">N5</strain>
    </source>
</reference>
<accession>A0A0F7JQQ3</accession>
<feature type="domain" description="N-acetyltransferase" evidence="3">
    <location>
        <begin position="4"/>
        <end position="155"/>
    </location>
</feature>
<evidence type="ECO:0000256" key="1">
    <source>
        <dbReference type="ARBA" id="ARBA00022679"/>
    </source>
</evidence>
<dbReference type="OrthoDB" id="4119890at2"/>
<evidence type="ECO:0000259" key="3">
    <source>
        <dbReference type="PROSITE" id="PS51186"/>
    </source>
</evidence>
<dbReference type="Gene3D" id="3.40.630.30">
    <property type="match status" value="1"/>
</dbReference>
<dbReference type="CDD" id="cd04301">
    <property type="entry name" value="NAT_SF"/>
    <property type="match status" value="1"/>
</dbReference>
<keyword evidence="1" id="KW-0808">Transferase</keyword>
<dbReference type="InterPro" id="IPR000182">
    <property type="entry name" value="GNAT_dom"/>
</dbReference>
<dbReference type="SUPFAM" id="SSF55729">
    <property type="entry name" value="Acyl-CoA N-acyltransferases (Nat)"/>
    <property type="match status" value="1"/>
</dbReference>
<dbReference type="AlphaFoldDB" id="A0A0F7JQQ3"/>
<proteinExistence type="predicted"/>
<dbReference type="PATRIC" id="fig|1309411.5.peg.1427"/>
<dbReference type="EMBL" id="CP011389">
    <property type="protein sequence ID" value="AKH16845.1"/>
    <property type="molecule type" value="Genomic_DNA"/>
</dbReference>
<dbReference type="InterPro" id="IPR016181">
    <property type="entry name" value="Acyl_CoA_acyltransferase"/>
</dbReference>
<dbReference type="KEGG" id="dch:SY84_06990"/>
<dbReference type="RefSeq" id="WP_046843416.1">
    <property type="nucleotide sequence ID" value="NZ_CP011389.1"/>
</dbReference>
<evidence type="ECO:0000256" key="2">
    <source>
        <dbReference type="ARBA" id="ARBA00023315"/>
    </source>
</evidence>
<dbReference type="GO" id="GO:0016747">
    <property type="term" value="F:acyltransferase activity, transferring groups other than amino-acyl groups"/>
    <property type="evidence" value="ECO:0007669"/>
    <property type="project" value="InterPro"/>
</dbReference>
<dbReference type="InterPro" id="IPR050832">
    <property type="entry name" value="Bact_Acetyltransf"/>
</dbReference>
<evidence type="ECO:0000313" key="5">
    <source>
        <dbReference type="Proteomes" id="UP000034024"/>
    </source>
</evidence>
<sequence length="155" mass="17205">MTSFTVRRLDPDDAAALVQVAQHETDFTGEPPSPPLTPDAAHAYLSDPGVWHWHAEDAGGNPVGFLMAYVHRRRHGEPLDVMFEEIGVRRSWRRRGVGRALVDALHAQMREQGIGSVWVAVDGEEARAFYEACGYELDELQGVILSRDVQTDTPA</sequence>
<dbReference type="PROSITE" id="PS51186">
    <property type="entry name" value="GNAT"/>
    <property type="match status" value="1"/>
</dbReference>
<gene>
    <name evidence="4" type="ORF">SY84_06990</name>
</gene>
<dbReference type="Proteomes" id="UP000034024">
    <property type="component" value="Chromosome"/>
</dbReference>